<protein>
    <submittedName>
        <fullName evidence="2">Uncharacterized protein</fullName>
    </submittedName>
</protein>
<gene>
    <name evidence="2" type="ORF">SETIT_1G041800v2</name>
</gene>
<evidence type="ECO:0000313" key="2">
    <source>
        <dbReference type="EMBL" id="RCV04942.1"/>
    </source>
</evidence>
<feature type="region of interest" description="Disordered" evidence="1">
    <location>
        <begin position="172"/>
        <end position="198"/>
    </location>
</feature>
<organism evidence="2">
    <name type="scientific">Setaria italica</name>
    <name type="common">Foxtail millet</name>
    <name type="synonym">Panicum italicum</name>
    <dbReference type="NCBI Taxonomy" id="4555"/>
    <lineage>
        <taxon>Eukaryota</taxon>
        <taxon>Viridiplantae</taxon>
        <taxon>Streptophyta</taxon>
        <taxon>Embryophyta</taxon>
        <taxon>Tracheophyta</taxon>
        <taxon>Spermatophyta</taxon>
        <taxon>Magnoliopsida</taxon>
        <taxon>Liliopsida</taxon>
        <taxon>Poales</taxon>
        <taxon>Poaceae</taxon>
        <taxon>PACMAD clade</taxon>
        <taxon>Panicoideae</taxon>
        <taxon>Panicodae</taxon>
        <taxon>Paniceae</taxon>
        <taxon>Cenchrinae</taxon>
        <taxon>Setaria</taxon>
    </lineage>
</organism>
<sequence>MFPTATASRTQFWCRPTGRSGCRASSAVLVSKVRVSPSVRLSYVSLNPGPMPTTLLPRTEKLLTHLHYIRVIGGLGRHGRASNFTLSSGTSTSGPPAAAALLSMSSLWMPNPYLASSKTRYRCFFSPVSVRLAARCPLQRSASAGAFRLVPGVSGSPALHVALVAAALSSLGSSGRSPSLLSETSPREAAARTTTGGSVTVTRRRMELRRVRGRLRNDRHAHIASCSAPVRPK</sequence>
<feature type="compositionally biased region" description="Low complexity" evidence="1">
    <location>
        <begin position="172"/>
        <end position="182"/>
    </location>
</feature>
<dbReference type="EMBL" id="CM003528">
    <property type="protein sequence ID" value="RCV04942.1"/>
    <property type="molecule type" value="Genomic_DNA"/>
</dbReference>
<reference evidence="2" key="2">
    <citation type="submission" date="2015-07" db="EMBL/GenBank/DDBJ databases">
        <authorList>
            <person name="Noorani M."/>
        </authorList>
    </citation>
    <scope>NUCLEOTIDE SEQUENCE</scope>
    <source>
        <strain evidence="2">Yugu1</strain>
    </source>
</reference>
<name>A0A368PH10_SETIT</name>
<reference evidence="2" key="1">
    <citation type="journal article" date="2012" name="Nat. Biotechnol.">
        <title>Reference genome sequence of the model plant Setaria.</title>
        <authorList>
            <person name="Bennetzen J.L."/>
            <person name="Schmutz J."/>
            <person name="Wang H."/>
            <person name="Percifield R."/>
            <person name="Hawkins J."/>
            <person name="Pontaroli A.C."/>
            <person name="Estep M."/>
            <person name="Feng L."/>
            <person name="Vaughn J.N."/>
            <person name="Grimwood J."/>
            <person name="Jenkins J."/>
            <person name="Barry K."/>
            <person name="Lindquist E."/>
            <person name="Hellsten U."/>
            <person name="Deshpande S."/>
            <person name="Wang X."/>
            <person name="Wu X."/>
            <person name="Mitros T."/>
            <person name="Triplett J."/>
            <person name="Yang X."/>
            <person name="Ye C.Y."/>
            <person name="Mauro-Herrera M."/>
            <person name="Wang L."/>
            <person name="Li P."/>
            <person name="Sharma M."/>
            <person name="Sharma R."/>
            <person name="Ronald P.C."/>
            <person name="Panaud O."/>
            <person name="Kellogg E.A."/>
            <person name="Brutnell T.P."/>
            <person name="Doust A.N."/>
            <person name="Tuskan G.A."/>
            <person name="Rokhsar D."/>
            <person name="Devos K.M."/>
        </authorList>
    </citation>
    <scope>NUCLEOTIDE SEQUENCE [LARGE SCALE GENOMIC DNA]</scope>
    <source>
        <strain evidence="2">Yugu1</strain>
    </source>
</reference>
<proteinExistence type="predicted"/>
<dbReference type="AlphaFoldDB" id="A0A368PH10"/>
<dbReference type="OrthoDB" id="10654509at2759"/>
<accession>A0A368PH10</accession>
<evidence type="ECO:0000256" key="1">
    <source>
        <dbReference type="SAM" id="MobiDB-lite"/>
    </source>
</evidence>